<feature type="compositionally biased region" description="Low complexity" evidence="1">
    <location>
        <begin position="209"/>
        <end position="218"/>
    </location>
</feature>
<dbReference type="GO" id="GO:0004016">
    <property type="term" value="F:adenylate cyclase activity"/>
    <property type="evidence" value="ECO:0007669"/>
    <property type="project" value="UniProtKB-ARBA"/>
</dbReference>
<gene>
    <name evidence="3" type="ORF">J1792_00465</name>
</gene>
<reference evidence="3" key="1">
    <citation type="submission" date="2021-03" db="EMBL/GenBank/DDBJ databases">
        <title>Streptomyces strains.</title>
        <authorList>
            <person name="Lund M.B."/>
            <person name="Toerring T."/>
        </authorList>
    </citation>
    <scope>NUCLEOTIDE SEQUENCE</scope>
    <source>
        <strain evidence="3">JCM 4242</strain>
    </source>
</reference>
<dbReference type="RefSeq" id="WP_207246391.1">
    <property type="nucleotide sequence ID" value="NZ_JAFMOF010000001.1"/>
</dbReference>
<dbReference type="AlphaFoldDB" id="A0A939FK85"/>
<dbReference type="PROSITE" id="PS50125">
    <property type="entry name" value="GUANYLATE_CYCLASE_2"/>
    <property type="match status" value="1"/>
</dbReference>
<dbReference type="GO" id="GO:0035556">
    <property type="term" value="P:intracellular signal transduction"/>
    <property type="evidence" value="ECO:0007669"/>
    <property type="project" value="InterPro"/>
</dbReference>
<evidence type="ECO:0000313" key="4">
    <source>
        <dbReference type="Proteomes" id="UP000664781"/>
    </source>
</evidence>
<dbReference type="EMBL" id="JAFMOF010000001">
    <property type="protein sequence ID" value="MBO0651325.1"/>
    <property type="molecule type" value="Genomic_DNA"/>
</dbReference>
<comment type="caution">
    <text evidence="3">The sequence shown here is derived from an EMBL/GenBank/DDBJ whole genome shotgun (WGS) entry which is preliminary data.</text>
</comment>
<dbReference type="GO" id="GO:0009190">
    <property type="term" value="P:cyclic nucleotide biosynthetic process"/>
    <property type="evidence" value="ECO:0007669"/>
    <property type="project" value="InterPro"/>
</dbReference>
<proteinExistence type="predicted"/>
<evidence type="ECO:0000313" key="3">
    <source>
        <dbReference type="EMBL" id="MBO0651325.1"/>
    </source>
</evidence>
<feature type="region of interest" description="Disordered" evidence="1">
    <location>
        <begin position="193"/>
        <end position="225"/>
    </location>
</feature>
<dbReference type="InterPro" id="IPR001054">
    <property type="entry name" value="A/G_cyclase"/>
</dbReference>
<dbReference type="InterPro" id="IPR029787">
    <property type="entry name" value="Nucleotide_cyclase"/>
</dbReference>
<organism evidence="3 4">
    <name type="scientific">Streptomyces triculaminicus</name>
    <dbReference type="NCBI Taxonomy" id="2816232"/>
    <lineage>
        <taxon>Bacteria</taxon>
        <taxon>Bacillati</taxon>
        <taxon>Actinomycetota</taxon>
        <taxon>Actinomycetes</taxon>
        <taxon>Kitasatosporales</taxon>
        <taxon>Streptomycetaceae</taxon>
        <taxon>Streptomyces</taxon>
    </lineage>
</organism>
<accession>A0A939FK85</accession>
<dbReference type="Gene3D" id="3.30.70.1230">
    <property type="entry name" value="Nucleotide cyclase"/>
    <property type="match status" value="1"/>
</dbReference>
<evidence type="ECO:0000256" key="1">
    <source>
        <dbReference type="SAM" id="MobiDB-lite"/>
    </source>
</evidence>
<feature type="domain" description="Guanylate cyclase" evidence="2">
    <location>
        <begin position="9"/>
        <end position="128"/>
    </location>
</feature>
<protein>
    <recommendedName>
        <fullName evidence="2">Guanylate cyclase domain-containing protein</fullName>
    </recommendedName>
</protein>
<dbReference type="SUPFAM" id="SSF55073">
    <property type="entry name" value="Nucleotide cyclase"/>
    <property type="match status" value="1"/>
</dbReference>
<dbReference type="Proteomes" id="UP000664781">
    <property type="component" value="Unassembled WGS sequence"/>
</dbReference>
<sequence>MTVVPARRTMLLFDIEDSQRHHDAGQQAIRQTLYDVVGALLEESGADEAACRTEYRGDGLFVLVDPAVRLPALLRQLLITLPEELAHRRQNHGHGAPVRLRVVLHRGTVVEDENDVVGSTLNSAFRLLDSDPLRSSLRGAGPGTDFVLCVSETVYDDAVWPGHKGIDREAFRQVVVPAKNGSRVLTGWLYAPERRGQGAEPSEAGPDSAARPGQTGPAAPGGAGVVNVKGAQVSGGHVGTLTNTFNG</sequence>
<name>A0A939FK85_9ACTN</name>
<keyword evidence="4" id="KW-1185">Reference proteome</keyword>
<evidence type="ECO:0000259" key="2">
    <source>
        <dbReference type="PROSITE" id="PS50125"/>
    </source>
</evidence>